<name>A0A7C9FAI5_9BACT</name>
<reference evidence="1 2" key="1">
    <citation type="submission" date="2019-10" db="EMBL/GenBank/DDBJ databases">
        <title>Draft Genome Sequence of Cytophagaceae sp. SJW1-29.</title>
        <authorList>
            <person name="Choi A."/>
        </authorList>
    </citation>
    <scope>NUCLEOTIDE SEQUENCE [LARGE SCALE GENOMIC DNA]</scope>
    <source>
        <strain evidence="1 2">SJW1-29</strain>
    </source>
</reference>
<dbReference type="RefSeq" id="WP_152762879.1">
    <property type="nucleotide sequence ID" value="NZ_WHLY01000002.1"/>
</dbReference>
<dbReference type="Proteomes" id="UP000479293">
    <property type="component" value="Unassembled WGS sequence"/>
</dbReference>
<gene>
    <name evidence="1" type="ORF">GBK04_20385</name>
</gene>
<comment type="caution">
    <text evidence="1">The sequence shown here is derived from an EMBL/GenBank/DDBJ whole genome shotgun (WGS) entry which is preliminary data.</text>
</comment>
<evidence type="ECO:0000313" key="2">
    <source>
        <dbReference type="Proteomes" id="UP000479293"/>
    </source>
</evidence>
<dbReference type="EMBL" id="WHLY01000002">
    <property type="protein sequence ID" value="MPR35644.1"/>
    <property type="molecule type" value="Genomic_DNA"/>
</dbReference>
<organism evidence="1 2">
    <name type="scientific">Salmonirosea aquatica</name>
    <dbReference type="NCBI Taxonomy" id="2654236"/>
    <lineage>
        <taxon>Bacteria</taxon>
        <taxon>Pseudomonadati</taxon>
        <taxon>Bacteroidota</taxon>
        <taxon>Cytophagia</taxon>
        <taxon>Cytophagales</taxon>
        <taxon>Spirosomataceae</taxon>
        <taxon>Salmonirosea</taxon>
    </lineage>
</organism>
<sequence>MIITPELKDEFLKYLVNTYELGEWNSISQYNALEDYADGIVGALMKQFSELGLIECKMSTFDFNFTININAHDFIRRGELTGEEILFQDKIEKLYYDLEKLQEKNPKGISLEIMANIGGIIQTIASLYQLKG</sequence>
<protein>
    <recommendedName>
        <fullName evidence="3">DUF2513 domain-containing protein</fullName>
    </recommendedName>
</protein>
<evidence type="ECO:0008006" key="3">
    <source>
        <dbReference type="Google" id="ProtNLM"/>
    </source>
</evidence>
<evidence type="ECO:0000313" key="1">
    <source>
        <dbReference type="EMBL" id="MPR35644.1"/>
    </source>
</evidence>
<dbReference type="AlphaFoldDB" id="A0A7C9FAI5"/>
<proteinExistence type="predicted"/>
<accession>A0A7C9FAI5</accession>
<keyword evidence="2" id="KW-1185">Reference proteome</keyword>